<dbReference type="EMBL" id="AF191797">
    <property type="protein sequence ID" value="AAQ13820.1"/>
    <property type="molecule type" value="Genomic_DNA"/>
</dbReference>
<protein>
    <submittedName>
        <fullName evidence="1">Uncharacterized protein</fullName>
    </submittedName>
</protein>
<sequence>MMFVWLLLGPVISLITDLVKPIVIIGVAIVIDVQFQLGITDSLVTIAEQQLQQYVANNWAGLL</sequence>
<dbReference type="KEGG" id="vg:5142424"/>
<dbReference type="Proteomes" id="UP000002259">
    <property type="component" value="Segment"/>
</dbReference>
<proteinExistence type="predicted"/>
<dbReference type="RefSeq" id="YP_529664.1">
    <property type="nucleotide sequence ID" value="NC_007918.1"/>
</dbReference>
<reference evidence="1 2" key="1">
    <citation type="journal article" date="2006" name="Virology">
        <title>His1 and His2 are distantly related, spindle-shaped haloviruses belonging to the novel virus group, Salterprovirus.</title>
        <authorList>
            <person name="Bath C."/>
            <person name="Cukalac T."/>
            <person name="Porter K."/>
            <person name="Dyall-Smith M.L."/>
        </authorList>
    </citation>
    <scope>NUCLEOTIDE SEQUENCE</scope>
</reference>
<organism evidence="1 2">
    <name type="scientific">His 2 virus</name>
    <name type="common">His2V</name>
    <name type="synonym">Haloarcula hispanica virus 2</name>
    <dbReference type="NCBI Taxonomy" id="128710"/>
    <lineage>
        <taxon>Viruses</taxon>
        <taxon>Monodnaviria</taxon>
        <taxon>Trapavirae</taxon>
        <taxon>Saleviricota</taxon>
        <taxon>Huolimaviricetes</taxon>
        <taxon>Haloruvirales</taxon>
        <taxon>Pleolipoviridae</taxon>
        <taxon>Gammapleolipovirus</taxon>
        <taxon>Gammapleolipovirus australiense</taxon>
        <taxon>Gammapleolipovirus His2</taxon>
    </lineage>
</organism>
<organismHost>
    <name type="scientific">Haloarcula hispanica</name>
    <dbReference type="NCBI Taxonomy" id="51589"/>
</organismHost>
<evidence type="ECO:0000313" key="2">
    <source>
        <dbReference type="Proteomes" id="UP000002259"/>
    </source>
</evidence>
<evidence type="ECO:0000313" key="1">
    <source>
        <dbReference type="EMBL" id="AAQ13820.1"/>
    </source>
</evidence>
<dbReference type="GeneID" id="5142424"/>
<keyword evidence="2" id="KW-1185">Reference proteome</keyword>
<accession>Q25BC6</accession>
<name>Q25BC6_HIS2V</name>